<sequence length="299" mass="34141">MNLSLEEVPSITVLSQRIDFIGETIPDDDMACRLLMAYIATRLDIEISAYYLSSNVVHELERQPDRPQPEQRPPLVNYFTRPLAHTVSERIRALREYFHLTIPGILADLNTDETDMPVALTGSMAFQHYILSIWDDESDSTLQHLYEQAGPRLPEGINQHHMQACMTPRDTDLTVLNHSQFNSIVQWLKKSLEKARMDHWELANEMGSVIIRGHEEAIYLGKVITTDRLTVMGTGAFPENIHYVIDVTMGSYPDQPSPDHYTTVASGGSHIHIRRMDDIILDELNCIQTQFAGCIFWFT</sequence>
<organism evidence="1 2">
    <name type="scientific">Kistimonas scapharcae</name>
    <dbReference type="NCBI Taxonomy" id="1036133"/>
    <lineage>
        <taxon>Bacteria</taxon>
        <taxon>Pseudomonadati</taxon>
        <taxon>Pseudomonadota</taxon>
        <taxon>Gammaproteobacteria</taxon>
        <taxon>Oceanospirillales</taxon>
        <taxon>Endozoicomonadaceae</taxon>
        <taxon>Kistimonas</taxon>
    </lineage>
</organism>
<name>A0ABP8V3K8_9GAMM</name>
<dbReference type="EMBL" id="BAABFL010000224">
    <property type="protein sequence ID" value="GAA4649640.1"/>
    <property type="molecule type" value="Genomic_DNA"/>
</dbReference>
<dbReference type="Proteomes" id="UP001500604">
    <property type="component" value="Unassembled WGS sequence"/>
</dbReference>
<protein>
    <submittedName>
        <fullName evidence="1">Uncharacterized protein</fullName>
    </submittedName>
</protein>
<accession>A0ABP8V3K8</accession>
<gene>
    <name evidence="1" type="ORF">GCM10023116_19160</name>
</gene>
<reference evidence="2" key="1">
    <citation type="journal article" date="2019" name="Int. J. Syst. Evol. Microbiol.">
        <title>The Global Catalogue of Microorganisms (GCM) 10K type strain sequencing project: providing services to taxonomists for standard genome sequencing and annotation.</title>
        <authorList>
            <consortium name="The Broad Institute Genomics Platform"/>
            <consortium name="The Broad Institute Genome Sequencing Center for Infectious Disease"/>
            <person name="Wu L."/>
            <person name="Ma J."/>
        </authorList>
    </citation>
    <scope>NUCLEOTIDE SEQUENCE [LARGE SCALE GENOMIC DNA]</scope>
    <source>
        <strain evidence="2">JCM 17805</strain>
    </source>
</reference>
<dbReference type="RefSeq" id="WP_345195583.1">
    <property type="nucleotide sequence ID" value="NZ_BAABFL010000224.1"/>
</dbReference>
<evidence type="ECO:0000313" key="2">
    <source>
        <dbReference type="Proteomes" id="UP001500604"/>
    </source>
</evidence>
<comment type="caution">
    <text evidence="1">The sequence shown here is derived from an EMBL/GenBank/DDBJ whole genome shotgun (WGS) entry which is preliminary data.</text>
</comment>
<keyword evidence="2" id="KW-1185">Reference proteome</keyword>
<proteinExistence type="predicted"/>
<evidence type="ECO:0000313" key="1">
    <source>
        <dbReference type="EMBL" id="GAA4649640.1"/>
    </source>
</evidence>